<dbReference type="SUPFAM" id="SSF52047">
    <property type="entry name" value="RNI-like"/>
    <property type="match status" value="1"/>
</dbReference>
<dbReference type="STRING" id="1077348.A0A2G8SUI2"/>
<evidence type="ECO:0000259" key="1">
    <source>
        <dbReference type="Pfam" id="PF25372"/>
    </source>
</evidence>
<dbReference type="Pfam" id="PF25372">
    <property type="entry name" value="DUF7885"/>
    <property type="match status" value="1"/>
</dbReference>
<dbReference type="InterPro" id="IPR006553">
    <property type="entry name" value="Leu-rich_rpt_Cys-con_subtyp"/>
</dbReference>
<dbReference type="GO" id="GO:0019005">
    <property type="term" value="C:SCF ubiquitin ligase complex"/>
    <property type="evidence" value="ECO:0007669"/>
    <property type="project" value="TreeGrafter"/>
</dbReference>
<organism evidence="2 3">
    <name type="scientific">Ganoderma sinense ZZ0214-1</name>
    <dbReference type="NCBI Taxonomy" id="1077348"/>
    <lineage>
        <taxon>Eukaryota</taxon>
        <taxon>Fungi</taxon>
        <taxon>Dikarya</taxon>
        <taxon>Basidiomycota</taxon>
        <taxon>Agaricomycotina</taxon>
        <taxon>Agaricomycetes</taxon>
        <taxon>Polyporales</taxon>
        <taxon>Polyporaceae</taxon>
        <taxon>Ganoderma</taxon>
    </lineage>
</organism>
<reference evidence="2 3" key="1">
    <citation type="journal article" date="2015" name="Sci. Rep.">
        <title>Chromosome-level genome map provides insights into diverse defense mechanisms in the medicinal fungus Ganoderma sinense.</title>
        <authorList>
            <person name="Zhu Y."/>
            <person name="Xu J."/>
            <person name="Sun C."/>
            <person name="Zhou S."/>
            <person name="Xu H."/>
            <person name="Nelson D.R."/>
            <person name="Qian J."/>
            <person name="Song J."/>
            <person name="Luo H."/>
            <person name="Xiang L."/>
            <person name="Li Y."/>
            <person name="Xu Z."/>
            <person name="Ji A."/>
            <person name="Wang L."/>
            <person name="Lu S."/>
            <person name="Hayward A."/>
            <person name="Sun W."/>
            <person name="Li X."/>
            <person name="Schwartz D.C."/>
            <person name="Wang Y."/>
            <person name="Chen S."/>
        </authorList>
    </citation>
    <scope>NUCLEOTIDE SEQUENCE [LARGE SCALE GENOMIC DNA]</scope>
    <source>
        <strain evidence="2 3">ZZ0214-1</strain>
    </source>
</reference>
<dbReference type="InterPro" id="IPR001611">
    <property type="entry name" value="Leu-rich_rpt"/>
</dbReference>
<dbReference type="EMBL" id="AYKW01000001">
    <property type="protein sequence ID" value="PIL37439.1"/>
    <property type="molecule type" value="Genomic_DNA"/>
</dbReference>
<dbReference type="Proteomes" id="UP000230002">
    <property type="component" value="Unassembled WGS sequence"/>
</dbReference>
<dbReference type="OrthoDB" id="10257471at2759"/>
<proteinExistence type="predicted"/>
<name>A0A2G8SUI2_9APHY</name>
<evidence type="ECO:0000313" key="3">
    <source>
        <dbReference type="Proteomes" id="UP000230002"/>
    </source>
</evidence>
<sequence length="439" mass="49197">MEYINTLPSDEESCYHAEHLEFQAESYLHPLVSDDDLAAVLPHCPNVTSARLNGIRDLSSRTLILLAQHADELTHLDVSGCSDVTDLGLKAVATYATSLRALLISRVFSTTDAAIRALVRGLPHLEELDMDMLPLVTALATRDIWTYAKKLRRWSLAGCKNVTDSGFPWTHDVDVDHDDAALQGSHERDRYRSWMETLPPLVLPPIYKLGDLRFLDASHCARLTDAAVFGIVAHAPRIAHLNLAGCIKLSNSAMYRLCELGEHLVEIDVAGLEKVTDAGMYALTSACPRLRSVDISFMPRLTDLTVLALASLPRLERLAAAGLPKLTDQAAFFLSEHASALEHLHFSYCVRLTLDGVQALLRRLTKLQSLSLSGVPALQRRGIRRFADRPHEQGMHRVFRRQNIRALCAFLEKEEWRRREAERLNILFEPRGDDSRALY</sequence>
<comment type="caution">
    <text evidence="2">The sequence shown here is derived from an EMBL/GenBank/DDBJ whole genome shotgun (WGS) entry which is preliminary data.</text>
</comment>
<keyword evidence="3" id="KW-1185">Reference proteome</keyword>
<evidence type="ECO:0000313" key="2">
    <source>
        <dbReference type="EMBL" id="PIL37439.1"/>
    </source>
</evidence>
<protein>
    <recommendedName>
        <fullName evidence="1">F-box/LRR-repeat protein 15-like leucin rich repeat domain-containing protein</fullName>
    </recommendedName>
</protein>
<accession>A0A2G8SUI2</accession>
<dbReference type="InterPro" id="IPR057207">
    <property type="entry name" value="FBXL15_LRR"/>
</dbReference>
<dbReference type="SMART" id="SM00367">
    <property type="entry name" value="LRR_CC"/>
    <property type="match status" value="8"/>
</dbReference>
<feature type="domain" description="F-box/LRR-repeat protein 15-like leucin rich repeat" evidence="1">
    <location>
        <begin position="258"/>
        <end position="375"/>
    </location>
</feature>
<dbReference type="PANTHER" id="PTHR13318">
    <property type="entry name" value="PARTNER OF PAIRED, ISOFORM B-RELATED"/>
    <property type="match status" value="1"/>
</dbReference>
<dbReference type="AlphaFoldDB" id="A0A2G8SUI2"/>
<dbReference type="GO" id="GO:0031146">
    <property type="term" value="P:SCF-dependent proteasomal ubiquitin-dependent protein catabolic process"/>
    <property type="evidence" value="ECO:0007669"/>
    <property type="project" value="TreeGrafter"/>
</dbReference>
<gene>
    <name evidence="2" type="ORF">GSI_01133</name>
</gene>
<dbReference type="InterPro" id="IPR032675">
    <property type="entry name" value="LRR_dom_sf"/>
</dbReference>
<dbReference type="Pfam" id="PF13516">
    <property type="entry name" value="LRR_6"/>
    <property type="match status" value="1"/>
</dbReference>
<dbReference type="Gene3D" id="3.80.10.10">
    <property type="entry name" value="Ribonuclease Inhibitor"/>
    <property type="match status" value="2"/>
</dbReference>